<dbReference type="OrthoDB" id="8665216at2"/>
<dbReference type="PANTHER" id="PTHR42760:SF78">
    <property type="entry name" value="3-OXOACYL-[ACYL-CARRIER-PROTEIN] REDUCTASE [NADH]"/>
    <property type="match status" value="1"/>
</dbReference>
<dbReference type="InterPro" id="IPR036291">
    <property type="entry name" value="NAD(P)-bd_dom_sf"/>
</dbReference>
<reference evidence="4" key="1">
    <citation type="submission" date="2017-05" db="EMBL/GenBank/DDBJ databases">
        <title>Complete and WGS of Bordetella genogroups.</title>
        <authorList>
            <person name="Spilker T."/>
            <person name="Lipuma J."/>
        </authorList>
    </citation>
    <scope>NUCLEOTIDE SEQUENCE [LARGE SCALE GENOMIC DNA]</scope>
    <source>
        <strain evidence="4">AU16122</strain>
    </source>
</reference>
<evidence type="ECO:0000313" key="3">
    <source>
        <dbReference type="EMBL" id="OZI36990.1"/>
    </source>
</evidence>
<gene>
    <name evidence="3" type="ORF">CAL29_00675</name>
</gene>
<comment type="similarity">
    <text evidence="1">Belongs to the short-chain dehydrogenases/reductases (SDR) family.</text>
</comment>
<dbReference type="InterPro" id="IPR057326">
    <property type="entry name" value="KR_dom"/>
</dbReference>
<dbReference type="SMART" id="SM00822">
    <property type="entry name" value="PKS_KR"/>
    <property type="match status" value="1"/>
</dbReference>
<dbReference type="CDD" id="cd05233">
    <property type="entry name" value="SDR_c"/>
    <property type="match status" value="1"/>
</dbReference>
<dbReference type="EMBL" id="NEVM01000001">
    <property type="protein sequence ID" value="OZI36990.1"/>
    <property type="molecule type" value="Genomic_DNA"/>
</dbReference>
<name>A0A261SJR0_9BORD</name>
<protein>
    <submittedName>
        <fullName evidence="3">Oxidoreductase</fullName>
    </submittedName>
</protein>
<comment type="caution">
    <text evidence="3">The sequence shown here is derived from an EMBL/GenBank/DDBJ whole genome shotgun (WGS) entry which is preliminary data.</text>
</comment>
<dbReference type="PRINTS" id="PR00081">
    <property type="entry name" value="GDHRDH"/>
</dbReference>
<dbReference type="RefSeq" id="WP_094851097.1">
    <property type="nucleotide sequence ID" value="NZ_NEVM01000001.1"/>
</dbReference>
<dbReference type="Proteomes" id="UP000216020">
    <property type="component" value="Unassembled WGS sequence"/>
</dbReference>
<dbReference type="Pfam" id="PF13561">
    <property type="entry name" value="adh_short_C2"/>
    <property type="match status" value="1"/>
</dbReference>
<dbReference type="AlphaFoldDB" id="A0A261SJR0"/>
<evidence type="ECO:0000313" key="4">
    <source>
        <dbReference type="Proteomes" id="UP000216020"/>
    </source>
</evidence>
<feature type="domain" description="Ketoreductase" evidence="2">
    <location>
        <begin position="10"/>
        <end position="198"/>
    </location>
</feature>
<dbReference type="InterPro" id="IPR002347">
    <property type="entry name" value="SDR_fam"/>
</dbReference>
<dbReference type="GO" id="GO:0016616">
    <property type="term" value="F:oxidoreductase activity, acting on the CH-OH group of donors, NAD or NADP as acceptor"/>
    <property type="evidence" value="ECO:0007669"/>
    <property type="project" value="TreeGrafter"/>
</dbReference>
<evidence type="ECO:0000256" key="1">
    <source>
        <dbReference type="ARBA" id="ARBA00006484"/>
    </source>
</evidence>
<proteinExistence type="inferred from homology"/>
<accession>A0A261SJR0</accession>
<evidence type="ECO:0000259" key="2">
    <source>
        <dbReference type="SMART" id="SM00822"/>
    </source>
</evidence>
<dbReference type="PRINTS" id="PR00080">
    <property type="entry name" value="SDRFAMILY"/>
</dbReference>
<dbReference type="PANTHER" id="PTHR42760">
    <property type="entry name" value="SHORT-CHAIN DEHYDROGENASES/REDUCTASES FAMILY MEMBER"/>
    <property type="match status" value="1"/>
</dbReference>
<keyword evidence="4" id="KW-1185">Reference proteome</keyword>
<organism evidence="3 4">
    <name type="scientific">Bordetella genomosp. 10</name>
    <dbReference type="NCBI Taxonomy" id="1416804"/>
    <lineage>
        <taxon>Bacteria</taxon>
        <taxon>Pseudomonadati</taxon>
        <taxon>Pseudomonadota</taxon>
        <taxon>Betaproteobacteria</taxon>
        <taxon>Burkholderiales</taxon>
        <taxon>Alcaligenaceae</taxon>
        <taxon>Bordetella</taxon>
    </lineage>
</organism>
<sequence>MAGAEARPPARVLVTGAASGIGAAIAAALRAAGWSVVGLDRTPLPAGAADHGPGGGKVAAGAIHGAADHGAAPGAQAHFQVDLTDDAALRDALRAIGPVDAVVHAAGFMRTAPLGRLDPVDGEAMWRIHVRAAEVLVDALAPGLPDGGRVVLVGSRTANGAAGRSQYAATKAALVGMARSWAAELAPRGITVNVIAPGATDTPMLRDPARGGTPPRLPPLGRFVRPDEIGAVAAFLLGPGAGAITGQQIVVCGGASL</sequence>
<dbReference type="Gene3D" id="3.40.50.720">
    <property type="entry name" value="NAD(P)-binding Rossmann-like Domain"/>
    <property type="match status" value="1"/>
</dbReference>
<dbReference type="SUPFAM" id="SSF51735">
    <property type="entry name" value="NAD(P)-binding Rossmann-fold domains"/>
    <property type="match status" value="1"/>
</dbReference>